<evidence type="ECO:0000259" key="4">
    <source>
        <dbReference type="PROSITE" id="PS51843"/>
    </source>
</evidence>
<evidence type="ECO:0000313" key="6">
    <source>
        <dbReference type="WBParaSite" id="nRc.2.0.1.t38262-RA"/>
    </source>
</evidence>
<name>A0A915KHP5_ROMCU</name>
<dbReference type="WBParaSite" id="nRc.2.0.1.t38262-RA">
    <property type="protein sequence ID" value="nRc.2.0.1.t38262-RA"/>
    <property type="gene ID" value="nRc.2.0.1.g38262"/>
</dbReference>
<dbReference type="AlphaFoldDB" id="A0A915KHP5"/>
<keyword evidence="2" id="KW-0804">Transcription</keyword>
<dbReference type="InterPro" id="IPR035500">
    <property type="entry name" value="NHR-like_dom_sf"/>
</dbReference>
<dbReference type="Proteomes" id="UP000887565">
    <property type="component" value="Unplaced"/>
</dbReference>
<reference evidence="6" key="1">
    <citation type="submission" date="2022-11" db="UniProtKB">
        <authorList>
            <consortium name="WormBaseParasite"/>
        </authorList>
    </citation>
    <scope>IDENTIFICATION</scope>
</reference>
<evidence type="ECO:0000313" key="5">
    <source>
        <dbReference type="Proteomes" id="UP000887565"/>
    </source>
</evidence>
<dbReference type="PROSITE" id="PS51843">
    <property type="entry name" value="NR_LBD"/>
    <property type="match status" value="1"/>
</dbReference>
<protein>
    <submittedName>
        <fullName evidence="6">NR LBD domain-containing protein</fullName>
    </submittedName>
</protein>
<feature type="domain" description="NR LBD" evidence="4">
    <location>
        <begin position="1"/>
        <end position="134"/>
    </location>
</feature>
<dbReference type="Gene3D" id="1.10.565.10">
    <property type="entry name" value="Retinoid X Receptor"/>
    <property type="match status" value="1"/>
</dbReference>
<dbReference type="SUPFAM" id="SSF48508">
    <property type="entry name" value="Nuclear receptor ligand-binding domain"/>
    <property type="match status" value="1"/>
</dbReference>
<evidence type="ECO:0000256" key="2">
    <source>
        <dbReference type="ARBA" id="ARBA00023163"/>
    </source>
</evidence>
<accession>A0A915KHP5</accession>
<evidence type="ECO:0000256" key="1">
    <source>
        <dbReference type="ARBA" id="ARBA00023015"/>
    </source>
</evidence>
<sequence>MNSQLLLMKSCWAELHLLSYVWRRSCGDLSRALLTVPSDQRPSMNDVALLGLKDQALQKWDDLFNLITTPFMDQYDFAAFKYIILLNPAYINQHTASKSIVAKSRNEIKNSWIDYRKDFFIDPDAHLTRCTELI</sequence>
<dbReference type="InterPro" id="IPR000536">
    <property type="entry name" value="Nucl_hrmn_rcpt_lig-bd"/>
</dbReference>
<keyword evidence="3" id="KW-0675">Receptor</keyword>
<keyword evidence="5" id="KW-1185">Reference proteome</keyword>
<keyword evidence="1" id="KW-0805">Transcription regulation</keyword>
<evidence type="ECO:0000256" key="3">
    <source>
        <dbReference type="ARBA" id="ARBA00023170"/>
    </source>
</evidence>
<organism evidence="5 6">
    <name type="scientific">Romanomermis culicivorax</name>
    <name type="common">Nematode worm</name>
    <dbReference type="NCBI Taxonomy" id="13658"/>
    <lineage>
        <taxon>Eukaryota</taxon>
        <taxon>Metazoa</taxon>
        <taxon>Ecdysozoa</taxon>
        <taxon>Nematoda</taxon>
        <taxon>Enoplea</taxon>
        <taxon>Dorylaimia</taxon>
        <taxon>Mermithida</taxon>
        <taxon>Mermithoidea</taxon>
        <taxon>Mermithidae</taxon>
        <taxon>Romanomermis</taxon>
    </lineage>
</organism>
<proteinExistence type="predicted"/>